<evidence type="ECO:0000313" key="2">
    <source>
        <dbReference type="Proteomes" id="UP000217790"/>
    </source>
</evidence>
<evidence type="ECO:0000313" key="1">
    <source>
        <dbReference type="EMBL" id="PBK94461.1"/>
    </source>
</evidence>
<reference evidence="2" key="1">
    <citation type="journal article" date="2017" name="Nat. Ecol. Evol.">
        <title>Genome expansion and lineage-specific genetic innovations in the forest pathogenic fungi Armillaria.</title>
        <authorList>
            <person name="Sipos G."/>
            <person name="Prasanna A.N."/>
            <person name="Walter M.C."/>
            <person name="O'Connor E."/>
            <person name="Balint B."/>
            <person name="Krizsan K."/>
            <person name="Kiss B."/>
            <person name="Hess J."/>
            <person name="Varga T."/>
            <person name="Slot J."/>
            <person name="Riley R."/>
            <person name="Boka B."/>
            <person name="Rigling D."/>
            <person name="Barry K."/>
            <person name="Lee J."/>
            <person name="Mihaltcheva S."/>
            <person name="LaButti K."/>
            <person name="Lipzen A."/>
            <person name="Waldron R."/>
            <person name="Moloney N.M."/>
            <person name="Sperisen C."/>
            <person name="Kredics L."/>
            <person name="Vagvoelgyi C."/>
            <person name="Patrignani A."/>
            <person name="Fitzpatrick D."/>
            <person name="Nagy I."/>
            <person name="Doyle S."/>
            <person name="Anderson J.B."/>
            <person name="Grigoriev I.V."/>
            <person name="Gueldener U."/>
            <person name="Muensterkoetter M."/>
            <person name="Nagy L.G."/>
        </authorList>
    </citation>
    <scope>NUCLEOTIDE SEQUENCE [LARGE SCALE GENOMIC DNA]</scope>
    <source>
        <strain evidence="2">Ar21-2</strain>
    </source>
</reference>
<feature type="non-terminal residue" evidence="1">
    <location>
        <position position="74"/>
    </location>
</feature>
<organism evidence="1 2">
    <name type="scientific">Armillaria gallica</name>
    <name type="common">Bulbous honey fungus</name>
    <name type="synonym">Armillaria bulbosa</name>
    <dbReference type="NCBI Taxonomy" id="47427"/>
    <lineage>
        <taxon>Eukaryota</taxon>
        <taxon>Fungi</taxon>
        <taxon>Dikarya</taxon>
        <taxon>Basidiomycota</taxon>
        <taxon>Agaricomycotina</taxon>
        <taxon>Agaricomycetes</taxon>
        <taxon>Agaricomycetidae</taxon>
        <taxon>Agaricales</taxon>
        <taxon>Marasmiineae</taxon>
        <taxon>Physalacriaceae</taxon>
        <taxon>Armillaria</taxon>
    </lineage>
</organism>
<dbReference type="InParanoid" id="A0A2H3DGV5"/>
<keyword evidence="2" id="KW-1185">Reference proteome</keyword>
<protein>
    <submittedName>
        <fullName evidence="1">Uncharacterized protein</fullName>
    </submittedName>
</protein>
<sequence length="74" mass="8929">GPSIPWRDREDVYPRYCCLMLILFKPWNKVEDLRWPGQTWDDAFCEFMSTAPERVHKVVNSMQILHECRDSRND</sequence>
<dbReference type="AlphaFoldDB" id="A0A2H3DGV5"/>
<name>A0A2H3DGV5_ARMGA</name>
<dbReference type="EMBL" id="KZ293654">
    <property type="protein sequence ID" value="PBK94461.1"/>
    <property type="molecule type" value="Genomic_DNA"/>
</dbReference>
<dbReference type="STRING" id="47427.A0A2H3DGV5"/>
<proteinExistence type="predicted"/>
<feature type="non-terminal residue" evidence="1">
    <location>
        <position position="1"/>
    </location>
</feature>
<gene>
    <name evidence="1" type="ORF">ARMGADRAFT_882685</name>
</gene>
<dbReference type="Proteomes" id="UP000217790">
    <property type="component" value="Unassembled WGS sequence"/>
</dbReference>
<dbReference type="OrthoDB" id="3050185at2759"/>
<accession>A0A2H3DGV5</accession>